<evidence type="ECO:0000256" key="7">
    <source>
        <dbReference type="PIRSR" id="PIRSR604254-1"/>
    </source>
</evidence>
<proteinExistence type="inferred from homology"/>
<dbReference type="PANTHER" id="PTHR20855">
    <property type="entry name" value="ADIPOR/PROGESTIN RECEPTOR-RELATED"/>
    <property type="match status" value="1"/>
</dbReference>
<feature type="binding site" evidence="7">
    <location>
        <position position="45"/>
    </location>
    <ligand>
        <name>Zn(2+)</name>
        <dbReference type="ChEBI" id="CHEBI:29105"/>
    </ligand>
</feature>
<evidence type="ECO:0000256" key="6">
    <source>
        <dbReference type="ARBA" id="ARBA00023136"/>
    </source>
</evidence>
<dbReference type="PANTHER" id="PTHR20855:SF3">
    <property type="entry name" value="LD03007P"/>
    <property type="match status" value="1"/>
</dbReference>
<evidence type="ECO:0000256" key="2">
    <source>
        <dbReference type="ARBA" id="ARBA00008488"/>
    </source>
</evidence>
<keyword evidence="7" id="KW-0479">Metal-binding</keyword>
<comment type="subcellular location">
    <subcellularLocation>
        <location evidence="1">Cell membrane</location>
        <topology evidence="1">Multi-pass membrane protein</topology>
    </subcellularLocation>
</comment>
<dbReference type="InterPro" id="IPR004254">
    <property type="entry name" value="AdipoR/HlyIII-related"/>
</dbReference>
<feature type="transmembrane region" description="Helical" evidence="8">
    <location>
        <begin position="88"/>
        <end position="110"/>
    </location>
</feature>
<dbReference type="Pfam" id="PF03006">
    <property type="entry name" value="HlyIII"/>
    <property type="match status" value="1"/>
</dbReference>
<dbReference type="EMBL" id="PFFQ01000026">
    <property type="protein sequence ID" value="PIW17261.1"/>
    <property type="molecule type" value="Genomic_DNA"/>
</dbReference>
<name>A0A2M7G5I8_9BACT</name>
<dbReference type="GO" id="GO:0046872">
    <property type="term" value="F:metal ion binding"/>
    <property type="evidence" value="ECO:0007669"/>
    <property type="project" value="UniProtKB-KW"/>
</dbReference>
<feature type="transmembrane region" description="Helical" evidence="8">
    <location>
        <begin position="29"/>
        <end position="52"/>
    </location>
</feature>
<sequence>MFLSLVGLGVLISLSAISGSILKIVASTVYGVTLLLVYVASILFHTSLAVKLPWKKALETVDHCAIYLLIAGTYTPFLMVTLKGPKAWGMLVFIWLIAVSGILYKVFFFYKSDLLSTLAYILMGWLSLAIVQPLYQHIGGWGIGLLVLGGVFYTLGAIFYLLDHTFRFAHAIWHAFVIAGSLAHYFTILFFVVQA</sequence>
<feature type="transmembrane region" description="Helical" evidence="8">
    <location>
        <begin position="141"/>
        <end position="162"/>
    </location>
</feature>
<dbReference type="GO" id="GO:0005886">
    <property type="term" value="C:plasma membrane"/>
    <property type="evidence" value="ECO:0007669"/>
    <property type="project" value="UniProtKB-SubCell"/>
</dbReference>
<protein>
    <submittedName>
        <fullName evidence="9">Hemolysin III</fullName>
    </submittedName>
</protein>
<dbReference type="NCBIfam" id="TIGR01065">
    <property type="entry name" value="hlyIII"/>
    <property type="match status" value="1"/>
</dbReference>
<keyword evidence="5 8" id="KW-1133">Transmembrane helix</keyword>
<accession>A0A2M7G5I8</accession>
<feature type="transmembrane region" description="Helical" evidence="8">
    <location>
        <begin position="117"/>
        <end position="135"/>
    </location>
</feature>
<dbReference type="InterPro" id="IPR005744">
    <property type="entry name" value="Hy-lIII"/>
</dbReference>
<feature type="binding site" evidence="7">
    <location>
        <position position="170"/>
    </location>
    <ligand>
        <name>Zn(2+)</name>
        <dbReference type="ChEBI" id="CHEBI:29105"/>
    </ligand>
</feature>
<feature type="binding site" evidence="7">
    <location>
        <position position="174"/>
    </location>
    <ligand>
        <name>Zn(2+)</name>
        <dbReference type="ChEBI" id="CHEBI:29105"/>
    </ligand>
</feature>
<keyword evidence="3" id="KW-1003">Cell membrane</keyword>
<evidence type="ECO:0000256" key="5">
    <source>
        <dbReference type="ARBA" id="ARBA00022989"/>
    </source>
</evidence>
<evidence type="ECO:0000256" key="4">
    <source>
        <dbReference type="ARBA" id="ARBA00022692"/>
    </source>
</evidence>
<keyword evidence="7" id="KW-0862">Zinc</keyword>
<gene>
    <name evidence="9" type="ORF">COW36_09650</name>
</gene>
<dbReference type="GO" id="GO:0140911">
    <property type="term" value="F:pore-forming activity"/>
    <property type="evidence" value="ECO:0007669"/>
    <property type="project" value="InterPro"/>
</dbReference>
<comment type="caution">
    <text evidence="9">The sequence shown here is derived from an EMBL/GenBank/DDBJ whole genome shotgun (WGS) entry which is preliminary data.</text>
</comment>
<feature type="transmembrane region" description="Helical" evidence="8">
    <location>
        <begin position="64"/>
        <end position="82"/>
    </location>
</feature>
<keyword evidence="6 8" id="KW-0472">Membrane</keyword>
<dbReference type="AlphaFoldDB" id="A0A2M7G5I8"/>
<dbReference type="Proteomes" id="UP000231019">
    <property type="component" value="Unassembled WGS sequence"/>
</dbReference>
<evidence type="ECO:0000256" key="3">
    <source>
        <dbReference type="ARBA" id="ARBA00022475"/>
    </source>
</evidence>
<evidence type="ECO:0000256" key="1">
    <source>
        <dbReference type="ARBA" id="ARBA00004651"/>
    </source>
</evidence>
<evidence type="ECO:0000313" key="9">
    <source>
        <dbReference type="EMBL" id="PIW17261.1"/>
    </source>
</evidence>
<reference evidence="9 10" key="1">
    <citation type="submission" date="2017-09" db="EMBL/GenBank/DDBJ databases">
        <title>Depth-based differentiation of microbial function through sediment-hosted aquifers and enrichment of novel symbionts in the deep terrestrial subsurface.</title>
        <authorList>
            <person name="Probst A.J."/>
            <person name="Ladd B."/>
            <person name="Jarett J.K."/>
            <person name="Geller-Mcgrath D.E."/>
            <person name="Sieber C.M."/>
            <person name="Emerson J.B."/>
            <person name="Anantharaman K."/>
            <person name="Thomas B.C."/>
            <person name="Malmstrom R."/>
            <person name="Stieglmeier M."/>
            <person name="Klingl A."/>
            <person name="Woyke T."/>
            <person name="Ryan C.M."/>
            <person name="Banfield J.F."/>
        </authorList>
    </citation>
    <scope>NUCLEOTIDE SEQUENCE [LARGE SCALE GENOMIC DNA]</scope>
    <source>
        <strain evidence="9">CG17_big_fil_post_rev_8_21_14_2_50_48_46</strain>
    </source>
</reference>
<feature type="transmembrane region" description="Helical" evidence="8">
    <location>
        <begin position="171"/>
        <end position="193"/>
    </location>
</feature>
<evidence type="ECO:0000313" key="10">
    <source>
        <dbReference type="Proteomes" id="UP000231019"/>
    </source>
</evidence>
<keyword evidence="4 8" id="KW-0812">Transmembrane</keyword>
<comment type="similarity">
    <text evidence="2">Belongs to the UPF0073 (Hly-III) family.</text>
</comment>
<evidence type="ECO:0000256" key="8">
    <source>
        <dbReference type="SAM" id="Phobius"/>
    </source>
</evidence>
<organism evidence="9 10">
    <name type="scientific">bacterium (Candidatus Blackallbacteria) CG17_big_fil_post_rev_8_21_14_2_50_48_46</name>
    <dbReference type="NCBI Taxonomy" id="2014261"/>
    <lineage>
        <taxon>Bacteria</taxon>
        <taxon>Candidatus Blackallbacteria</taxon>
    </lineage>
</organism>